<keyword evidence="3" id="KW-0808">Transferase</keyword>
<dbReference type="OrthoDB" id="264813at2"/>
<sequence>MRMGSKQICLAALVTVGLGSILAGCHQSDHQTASETLSTAQIKKNLQPTMSQTRVKRDNRLADGYQTQAHRKANTLASPYVKLNPYQTSPLTALVAFTTPRATQVTVKVVGTSEKTTITHTVKGYQRHHQVGITGLAAGKANQVTLTAKSASGRVTTKTVTLTTKAAPKRIGQNTVKTSKPQVMALGKGNDQLTFAVSSLGLTYGLDTAGNVRWYSSRPIAHVFKVLKNHHLLVLYQSKNGKYNTLVETDYYGRIYREYDFKGVFPTRKDPHKTSANTVIHHDAIELPDGNLMLTVDDGGSKYVEDTMIELNRRTGKIMRVIDLKKIFPASAYTTYTATKRADGKVDWFHQNTIYFDNRRQQLLVSGRNQSTVLALDWKTMKIKWIFGSHQGWPKKYQKYLLKQVGTPFSWNGGQHAAGLIQTGQFTGNTERLEFYNNNVTVTRGAEKTSKQYSNGAIYDINVKKMTVRQKWTFGQSLGKANFTNIIGSSYRLNGQNSLLNFGYCESGKRSEFVEVNRKTNQIVYAVNRTDFPTGDWTYRAERLPIYLD</sequence>
<dbReference type="InterPro" id="IPR035391">
    <property type="entry name" value="Arylsulfotran_N"/>
</dbReference>
<reference evidence="3 4" key="1">
    <citation type="journal article" date="2018" name="Int. J. Syst. Evol. Microbiol.">
        <title>Lactobacillus bambusae sp. nov., isolated from a traditional fermented Ma-bamboo shoots of Taiwan.</title>
        <authorList>
            <person name="Wang L.-T."/>
        </authorList>
    </citation>
    <scope>NUCLEOTIDE SEQUENCE [LARGE SCALE GENOMIC DNA]</scope>
    <source>
        <strain evidence="3 4">BS-W1</strain>
    </source>
</reference>
<evidence type="ECO:0000256" key="1">
    <source>
        <dbReference type="SAM" id="SignalP"/>
    </source>
</evidence>
<dbReference type="Pfam" id="PF17425">
    <property type="entry name" value="Arylsulfotran_N"/>
    <property type="match status" value="1"/>
</dbReference>
<proteinExistence type="predicted"/>
<dbReference type="Gene3D" id="2.60.40.3100">
    <property type="entry name" value="Arylsulphate sulphotransferase monomer, N-terminal domain"/>
    <property type="match status" value="1"/>
</dbReference>
<feature type="chain" id="PRO_5038836784" evidence="1">
    <location>
        <begin position="24"/>
        <end position="549"/>
    </location>
</feature>
<feature type="signal peptide" evidence="1">
    <location>
        <begin position="1"/>
        <end position="23"/>
    </location>
</feature>
<dbReference type="Proteomes" id="UP000245080">
    <property type="component" value="Unassembled WGS sequence"/>
</dbReference>
<dbReference type="GO" id="GO:0004062">
    <property type="term" value="F:aryl sulfotransferase activity"/>
    <property type="evidence" value="ECO:0007669"/>
    <property type="project" value="InterPro"/>
</dbReference>
<comment type="caution">
    <text evidence="3">The sequence shown here is derived from an EMBL/GenBank/DDBJ whole genome shotgun (WGS) entry which is preliminary data.</text>
</comment>
<dbReference type="PANTHER" id="PTHR35340:SF10">
    <property type="entry name" value="CYTOPLASMIC PROTEIN"/>
    <property type="match status" value="1"/>
</dbReference>
<keyword evidence="1" id="KW-0732">Signal</keyword>
<dbReference type="InterPro" id="IPR010262">
    <property type="entry name" value="Arylsulfotransferase_bact"/>
</dbReference>
<organism evidence="3 4">
    <name type="scientific">Levilactobacillus bambusae</name>
    <dbReference type="NCBI Taxonomy" id="2024736"/>
    <lineage>
        <taxon>Bacteria</taxon>
        <taxon>Bacillati</taxon>
        <taxon>Bacillota</taxon>
        <taxon>Bacilli</taxon>
        <taxon>Lactobacillales</taxon>
        <taxon>Lactobacillaceae</taxon>
        <taxon>Levilactobacillus</taxon>
    </lineage>
</organism>
<keyword evidence="4" id="KW-1185">Reference proteome</keyword>
<dbReference type="PANTHER" id="PTHR35340">
    <property type="entry name" value="PQQ ENZYME REPEAT PROTEIN-RELATED"/>
    <property type="match status" value="1"/>
</dbReference>
<dbReference type="InterPro" id="IPR011047">
    <property type="entry name" value="Quinoprotein_ADH-like_sf"/>
</dbReference>
<accession>A0A2V1MZZ8</accession>
<feature type="domain" description="Arylsulfotransferase N-terminal" evidence="2">
    <location>
        <begin position="80"/>
        <end position="164"/>
    </location>
</feature>
<dbReference type="InterPro" id="IPR053143">
    <property type="entry name" value="Arylsulfate_ST"/>
</dbReference>
<dbReference type="AlphaFoldDB" id="A0A2V1MZZ8"/>
<dbReference type="SUPFAM" id="SSF50998">
    <property type="entry name" value="Quinoprotein alcohol dehydrogenase-like"/>
    <property type="match status" value="1"/>
</dbReference>
<dbReference type="EMBL" id="QCXQ01000005">
    <property type="protein sequence ID" value="PWF99669.1"/>
    <property type="molecule type" value="Genomic_DNA"/>
</dbReference>
<gene>
    <name evidence="3" type="ORF">DCM90_07590</name>
</gene>
<dbReference type="InterPro" id="IPR038477">
    <property type="entry name" value="ASST_N_sf"/>
</dbReference>
<evidence type="ECO:0000259" key="2">
    <source>
        <dbReference type="Pfam" id="PF17425"/>
    </source>
</evidence>
<evidence type="ECO:0000313" key="4">
    <source>
        <dbReference type="Proteomes" id="UP000245080"/>
    </source>
</evidence>
<name>A0A2V1MZZ8_9LACO</name>
<protein>
    <submittedName>
        <fullName evidence="3">Aryl-sulfate sulfotransferase</fullName>
    </submittedName>
</protein>
<dbReference type="PROSITE" id="PS51257">
    <property type="entry name" value="PROKAR_LIPOPROTEIN"/>
    <property type="match status" value="1"/>
</dbReference>
<dbReference type="Pfam" id="PF05935">
    <property type="entry name" value="Arylsulfotrans"/>
    <property type="match status" value="1"/>
</dbReference>
<evidence type="ECO:0000313" key="3">
    <source>
        <dbReference type="EMBL" id="PWF99669.1"/>
    </source>
</evidence>